<gene>
    <name evidence="1" type="ORF">DU478_06435</name>
</gene>
<comment type="caution">
    <text evidence="1">The sequence shown here is derived from an EMBL/GenBank/DDBJ whole genome shotgun (WGS) entry which is preliminary data.</text>
</comment>
<keyword evidence="2" id="KW-1185">Reference proteome</keyword>
<protein>
    <recommendedName>
        <fullName evidence="3">DUF1127 domain-containing protein</fullName>
    </recommendedName>
</protein>
<dbReference type="RefSeq" id="WP_114510107.1">
    <property type="nucleotide sequence ID" value="NZ_QPMK01000003.1"/>
</dbReference>
<name>A0A369TQ09_9RHOB</name>
<accession>A0A369TQ09</accession>
<dbReference type="EMBL" id="QPMK01000003">
    <property type="protein sequence ID" value="RDD67358.1"/>
    <property type="molecule type" value="Genomic_DNA"/>
</dbReference>
<evidence type="ECO:0008006" key="3">
    <source>
        <dbReference type="Google" id="ProtNLM"/>
    </source>
</evidence>
<proteinExistence type="predicted"/>
<dbReference type="Proteomes" id="UP000253977">
    <property type="component" value="Unassembled WGS sequence"/>
</dbReference>
<evidence type="ECO:0000313" key="2">
    <source>
        <dbReference type="Proteomes" id="UP000253977"/>
    </source>
</evidence>
<evidence type="ECO:0000313" key="1">
    <source>
        <dbReference type="EMBL" id="RDD67358.1"/>
    </source>
</evidence>
<sequence>MAAHDLDPLFPPRPRRRLWHRLTLWLARRRQERRMEMLRRDPALARDLGLTPGPAPRIPDWRARW</sequence>
<reference evidence="1 2" key="1">
    <citation type="submission" date="2018-07" db="EMBL/GenBank/DDBJ databases">
        <title>Thalassococcus profundi sp. nov., a marine bacterium isolated from deep seawater of Okinawa Trough.</title>
        <authorList>
            <person name="Yu M."/>
        </authorList>
    </citation>
    <scope>NUCLEOTIDE SEQUENCE [LARGE SCALE GENOMIC DNA]</scope>
    <source>
        <strain evidence="1 2">WRAS1</strain>
    </source>
</reference>
<organism evidence="1 2">
    <name type="scientific">Thalassococcus profundi</name>
    <dbReference type="NCBI Taxonomy" id="2282382"/>
    <lineage>
        <taxon>Bacteria</taxon>
        <taxon>Pseudomonadati</taxon>
        <taxon>Pseudomonadota</taxon>
        <taxon>Alphaproteobacteria</taxon>
        <taxon>Rhodobacterales</taxon>
        <taxon>Roseobacteraceae</taxon>
        <taxon>Thalassococcus</taxon>
    </lineage>
</organism>
<dbReference type="AlphaFoldDB" id="A0A369TQ09"/>